<evidence type="ECO:0000259" key="1">
    <source>
        <dbReference type="Pfam" id="PF04233"/>
    </source>
</evidence>
<sequence length="317" mass="36542">MQTSTPMLSDMHKFNRLTKLQNNINIIIKDLASNVENFGKSNMYEGFEYNYESIMKALGKEQFSIPNKELMEQLLNKPWLDSSFSKRLWKNTKVLANNLNEVLTIGLQQGKTITEVAIQLNNRMNEGFNITHRLVRTETMHYLNESSFKAYKDAGCEKVQLWAAIDERTCPSCGIKHGNIYSLEDRPILPLHANCRCTYLPVIDDEDTQVDHDNAKEEINTEFNRRSNLDNGLDNKNRKLNIPEKSLKHSNEGDFTNPKNPKRIKPGEIKFKSGGHGQDNIKLLKEKEIEFNIIKEYSNGVRCGNVPNHREKLSKKI</sequence>
<dbReference type="NCBIfam" id="TIGR01641">
    <property type="entry name" value="phageSPP1_gp7"/>
    <property type="match status" value="1"/>
</dbReference>
<accession>A0ABY8R826</accession>
<name>A0ABY8R826_PARBF</name>
<protein>
    <submittedName>
        <fullName evidence="2">Minor capsid protein</fullName>
    </submittedName>
</protein>
<dbReference type="EMBL" id="CP124689">
    <property type="protein sequence ID" value="WGX77595.1"/>
    <property type="molecule type" value="Genomic_DNA"/>
</dbReference>
<reference evidence="2 3" key="1">
    <citation type="submission" date="2023-04" db="EMBL/GenBank/DDBJ databases">
        <title>Bacteria Genome Submission.</title>
        <authorList>
            <person name="Isaac P."/>
        </authorList>
    </citation>
    <scope>NUCLEOTIDE SEQUENCE [LARGE SCALE GENOMIC DNA]</scope>
    <source>
        <strain evidence="2 3">SampleS7P1</strain>
        <plasmid evidence="2 3">unnamed4</plasmid>
    </source>
</reference>
<proteinExistence type="predicted"/>
<geneLocation type="plasmid" evidence="2 3">
    <name>unnamed4</name>
</geneLocation>
<gene>
    <name evidence="2" type="ORF">QJS64_20270</name>
</gene>
<keyword evidence="3" id="KW-1185">Reference proteome</keyword>
<evidence type="ECO:0000313" key="3">
    <source>
        <dbReference type="Proteomes" id="UP001239169"/>
    </source>
</evidence>
<organism evidence="2 3">
    <name type="scientific">Paraclostridium bifermentans</name>
    <name type="common">Clostridium bifermentans</name>
    <dbReference type="NCBI Taxonomy" id="1490"/>
    <lineage>
        <taxon>Bacteria</taxon>
        <taxon>Bacillati</taxon>
        <taxon>Bacillota</taxon>
        <taxon>Clostridia</taxon>
        <taxon>Peptostreptococcales</taxon>
        <taxon>Peptostreptococcaceae</taxon>
        <taxon>Paraclostridium</taxon>
    </lineage>
</organism>
<dbReference type="InterPro" id="IPR006528">
    <property type="entry name" value="Phage_head_morphogenesis_dom"/>
</dbReference>
<dbReference type="Pfam" id="PF04233">
    <property type="entry name" value="Phage_Mu_F"/>
    <property type="match status" value="1"/>
</dbReference>
<keyword evidence="2" id="KW-0614">Plasmid</keyword>
<dbReference type="Proteomes" id="UP001239169">
    <property type="component" value="Plasmid unnamed4"/>
</dbReference>
<evidence type="ECO:0000313" key="2">
    <source>
        <dbReference type="EMBL" id="WGX77595.1"/>
    </source>
</evidence>
<feature type="domain" description="Phage head morphogenesis" evidence="1">
    <location>
        <begin position="98"/>
        <end position="199"/>
    </location>
</feature>